<keyword evidence="1" id="KW-0808">Transferase</keyword>
<keyword evidence="1" id="KW-0489">Methyltransferase</keyword>
<proteinExistence type="predicted"/>
<keyword evidence="2" id="KW-1185">Reference proteome</keyword>
<protein>
    <submittedName>
        <fullName evidence="1">Class I SAM-dependent methyltransferase</fullName>
    </submittedName>
</protein>
<gene>
    <name evidence="1" type="ORF">KP005_12345</name>
</gene>
<organism evidence="1 2">
    <name type="scientific">Geomonas diazotrophica</name>
    <dbReference type="NCBI Taxonomy" id="2843197"/>
    <lineage>
        <taxon>Bacteria</taxon>
        <taxon>Pseudomonadati</taxon>
        <taxon>Thermodesulfobacteriota</taxon>
        <taxon>Desulfuromonadia</taxon>
        <taxon>Geobacterales</taxon>
        <taxon>Geobacteraceae</taxon>
        <taxon>Geomonas</taxon>
    </lineage>
</organism>
<dbReference type="Proteomes" id="UP000683493">
    <property type="component" value="Chromosome"/>
</dbReference>
<dbReference type="GO" id="GO:0008168">
    <property type="term" value="F:methyltransferase activity"/>
    <property type="evidence" value="ECO:0007669"/>
    <property type="project" value="UniProtKB-KW"/>
</dbReference>
<reference evidence="1 2" key="1">
    <citation type="submission" date="2021-06" db="EMBL/GenBank/DDBJ databases">
        <title>Gemonas diversity in paddy soil.</title>
        <authorList>
            <person name="Liu G."/>
        </authorList>
    </citation>
    <scope>NUCLEOTIDE SEQUENCE [LARGE SCALE GENOMIC DNA]</scope>
    <source>
        <strain evidence="1 2">RG29</strain>
    </source>
</reference>
<sequence length="230" mass="25866">MSFSLQNVVPWGRSFNEYVTMFALSDEDLAKKIVGCGDGPASFNCVLTKRGGSVVSVDPIYQFTADDIAHRIAETYDTVMEQTRQNRHEFVWQRIASVEELGRIRTSAMNDFLAGYLAGTVDGRYINGALPTLPFADDAFDLALCSHFLFLYSEHLDLTFHLLSLRELCRVAREARVFPIMELGSVRSRHVDAAVSILASEGYEVRVERVAYEFQKGGNEMLRLRQPTPA</sequence>
<evidence type="ECO:0000313" key="2">
    <source>
        <dbReference type="Proteomes" id="UP000683493"/>
    </source>
</evidence>
<accession>A0ABX8JCQ4</accession>
<dbReference type="GO" id="GO:0032259">
    <property type="term" value="P:methylation"/>
    <property type="evidence" value="ECO:0007669"/>
    <property type="project" value="UniProtKB-KW"/>
</dbReference>
<evidence type="ECO:0000313" key="1">
    <source>
        <dbReference type="EMBL" id="QWV96170.1"/>
    </source>
</evidence>
<name>A0ABX8JCQ4_9BACT</name>
<dbReference type="EMBL" id="CP076724">
    <property type="protein sequence ID" value="QWV96170.1"/>
    <property type="molecule type" value="Genomic_DNA"/>
</dbReference>